<proteinExistence type="predicted"/>
<dbReference type="AlphaFoldDB" id="A0A7W9PBZ4"/>
<feature type="compositionally biased region" description="Pro residues" evidence="1">
    <location>
        <begin position="272"/>
        <end position="282"/>
    </location>
</feature>
<organism evidence="4 5">
    <name type="scientific">Nocardia transvalensis</name>
    <dbReference type="NCBI Taxonomy" id="37333"/>
    <lineage>
        <taxon>Bacteria</taxon>
        <taxon>Bacillati</taxon>
        <taxon>Actinomycetota</taxon>
        <taxon>Actinomycetes</taxon>
        <taxon>Mycobacteriales</taxon>
        <taxon>Nocardiaceae</taxon>
        <taxon>Nocardia</taxon>
    </lineage>
</organism>
<reference evidence="4 5" key="1">
    <citation type="submission" date="2020-08" db="EMBL/GenBank/DDBJ databases">
        <title>Sequencing the genomes of 1000 actinobacteria strains.</title>
        <authorList>
            <person name="Klenk H.-P."/>
        </authorList>
    </citation>
    <scope>NUCLEOTIDE SEQUENCE [LARGE SCALE GENOMIC DNA]</scope>
    <source>
        <strain evidence="4 5">DSM 43582</strain>
    </source>
</reference>
<evidence type="ECO:0000256" key="1">
    <source>
        <dbReference type="SAM" id="MobiDB-lite"/>
    </source>
</evidence>
<dbReference type="RefSeq" id="WP_040745049.1">
    <property type="nucleotide sequence ID" value="NZ_JACHIT010000001.1"/>
</dbReference>
<evidence type="ECO:0000256" key="2">
    <source>
        <dbReference type="SAM" id="Phobius"/>
    </source>
</evidence>
<evidence type="ECO:0000313" key="5">
    <source>
        <dbReference type="Proteomes" id="UP000540412"/>
    </source>
</evidence>
<protein>
    <recommendedName>
        <fullName evidence="3">DUF6779 domain-containing protein</fullName>
    </recommendedName>
</protein>
<feature type="transmembrane region" description="Helical" evidence="2">
    <location>
        <begin position="30"/>
        <end position="47"/>
    </location>
</feature>
<feature type="compositionally biased region" description="Polar residues" evidence="1">
    <location>
        <begin position="211"/>
        <end position="221"/>
    </location>
</feature>
<evidence type="ECO:0000259" key="3">
    <source>
        <dbReference type="Pfam" id="PF20570"/>
    </source>
</evidence>
<keyword evidence="5" id="KW-1185">Reference proteome</keyword>
<dbReference type="Pfam" id="PF20570">
    <property type="entry name" value="DUF6779"/>
    <property type="match status" value="1"/>
</dbReference>
<feature type="compositionally biased region" description="Acidic residues" evidence="1">
    <location>
        <begin position="197"/>
        <end position="206"/>
    </location>
</feature>
<feature type="domain" description="DUF6779" evidence="3">
    <location>
        <begin position="27"/>
        <end position="133"/>
    </location>
</feature>
<name>A0A7W9PBZ4_9NOCA</name>
<dbReference type="InterPro" id="IPR046706">
    <property type="entry name" value="DUF6779"/>
</dbReference>
<feature type="region of interest" description="Disordered" evidence="1">
    <location>
        <begin position="166"/>
        <end position="305"/>
    </location>
</feature>
<comment type="caution">
    <text evidence="4">The sequence shown here is derived from an EMBL/GenBank/DDBJ whole genome shotgun (WGS) entry which is preliminary data.</text>
</comment>
<accession>A0A7W9PBZ4</accession>
<gene>
    <name evidence="4" type="ORF">BJY24_002213</name>
</gene>
<sequence>MVVGVLILLGLVASVFLIFSNSLQLTRVGLVVALWAAVIGGFTATRYRRESELGQAKVRGLRTVYELQLEREVSARREYELEVESRVRAEVGAEASEMAALRAELAVLRESLQRLFDGDLPVDRPALRADAVRLHELPGASANGNSAEADTWDAWSVPAVPRGSVTPVFELDHPEPPVFAGPDDDPVTAETSVVTLDDPDEPEPEPEAPTLSESGRSTTRAQEFDASRPDSWFGPPARESEPAPAPARSAEVDSGREHAGKTITPEYDGPDVRPPWAPPTPTPIVVGTAGTRRRRRADPGDGTCTGQLSVAEILANLASEQNRSN</sequence>
<dbReference type="EMBL" id="JACHIT010000001">
    <property type="protein sequence ID" value="MBB5913346.1"/>
    <property type="molecule type" value="Genomic_DNA"/>
</dbReference>
<feature type="compositionally biased region" description="Basic and acidic residues" evidence="1">
    <location>
        <begin position="250"/>
        <end position="260"/>
    </location>
</feature>
<keyword evidence="2" id="KW-0812">Transmembrane</keyword>
<evidence type="ECO:0000313" key="4">
    <source>
        <dbReference type="EMBL" id="MBB5913346.1"/>
    </source>
</evidence>
<keyword evidence="2" id="KW-0472">Membrane</keyword>
<keyword evidence="2" id="KW-1133">Transmembrane helix</keyword>
<dbReference type="Proteomes" id="UP000540412">
    <property type="component" value="Unassembled WGS sequence"/>
</dbReference>